<comment type="pathway">
    <text evidence="8">Amine and polyamine biosynthesis; spermidine biosynthesis; spermidine from putrescine: step 1/1.</text>
</comment>
<feature type="transmembrane region" description="Helical" evidence="8">
    <location>
        <begin position="187"/>
        <end position="206"/>
    </location>
</feature>
<dbReference type="EMBL" id="NJBN01000005">
    <property type="protein sequence ID" value="TKJ40241.1"/>
    <property type="molecule type" value="Genomic_DNA"/>
</dbReference>
<dbReference type="SUPFAM" id="SSF103473">
    <property type="entry name" value="MFS general substrate transporter"/>
    <property type="match status" value="1"/>
</dbReference>
<dbReference type="HAMAP" id="MF_00198">
    <property type="entry name" value="Spermidine_synth"/>
    <property type="match status" value="1"/>
</dbReference>
<dbReference type="SUPFAM" id="SSF53335">
    <property type="entry name" value="S-adenosyl-L-methionine-dependent methyltransferases"/>
    <property type="match status" value="1"/>
</dbReference>
<reference evidence="12 13" key="1">
    <citation type="submission" date="2017-06" db="EMBL/GenBank/DDBJ databases">
        <title>Novel microbial phyla capable of carbon fixation and sulfur reduction in deep-sea sediments.</title>
        <authorList>
            <person name="Huang J."/>
            <person name="Baker B."/>
            <person name="Wang Y."/>
        </authorList>
    </citation>
    <scope>NUCLEOTIDE SEQUENCE [LARGE SCALE GENOMIC DNA]</scope>
    <source>
        <strain evidence="12">B3_LCP</strain>
    </source>
</reference>
<dbReference type="GO" id="GO:0022857">
    <property type="term" value="F:transmembrane transporter activity"/>
    <property type="evidence" value="ECO:0007669"/>
    <property type="project" value="InterPro"/>
</dbReference>
<dbReference type="UniPathway" id="UPA00248">
    <property type="reaction ID" value="UER00314"/>
</dbReference>
<protein>
    <recommendedName>
        <fullName evidence="8">Polyamine aminopropyltransferase</fullName>
    </recommendedName>
    <alternativeName>
        <fullName evidence="8">Putrescine aminopropyltransferase</fullName>
        <shortName evidence="8">PAPT</shortName>
    </alternativeName>
    <alternativeName>
        <fullName evidence="8">Spermidine synthase</fullName>
        <shortName evidence="8">SPDS</shortName>
        <shortName evidence="8">SPDSY</shortName>
        <ecNumber evidence="8">2.5.1.16</ecNumber>
    </alternativeName>
</protein>
<feature type="transmembrane region" description="Helical" evidence="8">
    <location>
        <begin position="582"/>
        <end position="603"/>
    </location>
</feature>
<dbReference type="PANTHER" id="PTHR43317">
    <property type="entry name" value="THERMOSPERMINE SYNTHASE ACAULIS5"/>
    <property type="match status" value="1"/>
</dbReference>
<feature type="binding site" evidence="8">
    <location>
        <position position="328"/>
    </location>
    <ligand>
        <name>S-methyl-5'-thioadenosine</name>
        <dbReference type="ChEBI" id="CHEBI:17509"/>
    </ligand>
</feature>
<evidence type="ECO:0000313" key="12">
    <source>
        <dbReference type="EMBL" id="TKJ40241.1"/>
    </source>
</evidence>
<feature type="transmembrane region" description="Helical" evidence="8">
    <location>
        <begin position="114"/>
        <end position="140"/>
    </location>
</feature>
<keyword evidence="4 8" id="KW-1133">Transmembrane helix</keyword>
<comment type="caution">
    <text evidence="8 9">Lacks conserved residue(s) required for the propagation of feature annotation.</text>
</comment>
<feature type="domain" description="Major facilitator superfamily (MFS) profile" evidence="10">
    <location>
        <begin position="551"/>
        <end position="758"/>
    </location>
</feature>
<feature type="transmembrane region" description="Helical" evidence="8">
    <location>
        <begin position="710"/>
        <end position="730"/>
    </location>
</feature>
<comment type="catalytic activity">
    <reaction evidence="8">
        <text>S-adenosyl 3-(methylsulfanyl)propylamine + putrescine = S-methyl-5'-thioadenosine + spermidine + H(+)</text>
        <dbReference type="Rhea" id="RHEA:12721"/>
        <dbReference type="ChEBI" id="CHEBI:15378"/>
        <dbReference type="ChEBI" id="CHEBI:17509"/>
        <dbReference type="ChEBI" id="CHEBI:57443"/>
        <dbReference type="ChEBI" id="CHEBI:57834"/>
        <dbReference type="ChEBI" id="CHEBI:326268"/>
        <dbReference type="EC" id="2.5.1.16"/>
    </reaction>
</comment>
<feature type="domain" description="PABS" evidence="11">
    <location>
        <begin position="227"/>
        <end position="466"/>
    </location>
</feature>
<evidence type="ECO:0000256" key="7">
    <source>
        <dbReference type="ARBA" id="ARBA00023136"/>
    </source>
</evidence>
<keyword evidence="2 8" id="KW-0808">Transferase</keyword>
<dbReference type="GO" id="GO:0004766">
    <property type="term" value="F:spermidine synthase activity"/>
    <property type="evidence" value="ECO:0007669"/>
    <property type="project" value="UniProtKB-UniRule"/>
</dbReference>
<comment type="subcellular location">
    <subcellularLocation>
        <location evidence="8">Cell membrane</location>
        <topology evidence="8">Multi-pass membrane protein</topology>
    </subcellularLocation>
</comment>
<comment type="subunit">
    <text evidence="8">Homodimer or homotetramer.</text>
</comment>
<comment type="caution">
    <text evidence="12">The sequence shown here is derived from an EMBL/GenBank/DDBJ whole genome shotgun (WGS) entry which is preliminary data.</text>
</comment>
<feature type="transmembrane region" description="Helical" evidence="8">
    <location>
        <begin position="53"/>
        <end position="77"/>
    </location>
</feature>
<dbReference type="AlphaFoldDB" id="A0A532UZ61"/>
<keyword evidence="6 8" id="KW-0620">Polyamine biosynthesis</keyword>
<dbReference type="InterPro" id="IPR036259">
    <property type="entry name" value="MFS_trans_sf"/>
</dbReference>
<evidence type="ECO:0000259" key="10">
    <source>
        <dbReference type="PROSITE" id="PS50850"/>
    </source>
</evidence>
<feature type="binding site" evidence="8">
    <location>
        <begin position="360"/>
        <end position="361"/>
    </location>
    <ligand>
        <name>S-methyl-5'-thioadenosine</name>
        <dbReference type="ChEBI" id="CHEBI:17509"/>
    </ligand>
</feature>
<comment type="function">
    <text evidence="8">Catalyzes the irreversible transfer of a propylamine group from the amino donor S-adenosylmethioninamine (decarboxy-AdoMet) to putrescine (1,4-diaminobutane) to yield spermidine.</text>
</comment>
<evidence type="ECO:0000256" key="2">
    <source>
        <dbReference type="ARBA" id="ARBA00022679"/>
    </source>
</evidence>
<accession>A0A532UZ61</accession>
<evidence type="ECO:0000256" key="3">
    <source>
        <dbReference type="ARBA" id="ARBA00022692"/>
    </source>
</evidence>
<dbReference type="InterPro" id="IPR029063">
    <property type="entry name" value="SAM-dependent_MTases_sf"/>
</dbReference>
<dbReference type="Gene3D" id="1.20.1250.20">
    <property type="entry name" value="MFS general substrate transporter like domains"/>
    <property type="match status" value="1"/>
</dbReference>
<evidence type="ECO:0000256" key="8">
    <source>
        <dbReference type="HAMAP-Rule" id="MF_00198"/>
    </source>
</evidence>
<dbReference type="PROSITE" id="PS50850">
    <property type="entry name" value="MFS"/>
    <property type="match status" value="1"/>
</dbReference>
<evidence type="ECO:0000259" key="11">
    <source>
        <dbReference type="PROSITE" id="PS51006"/>
    </source>
</evidence>
<dbReference type="Pfam" id="PF01564">
    <property type="entry name" value="Spermine_synth"/>
    <property type="match status" value="1"/>
</dbReference>
<keyword evidence="5 8" id="KW-0745">Spermidine biosynthesis</keyword>
<dbReference type="InterPro" id="IPR020846">
    <property type="entry name" value="MFS_dom"/>
</dbReference>
<feature type="transmembrane region" description="Helical" evidence="8">
    <location>
        <begin position="161"/>
        <end position="181"/>
    </location>
</feature>
<gene>
    <name evidence="8" type="primary">speE</name>
    <name evidence="12" type="ORF">CEE37_07910</name>
</gene>
<dbReference type="EC" id="2.5.1.16" evidence="8"/>
<sequence>MRNRTNTVSVNSAITSKKPVRLQLAIIAAGVLLTGTQILIIRRAMAFAGGDEIVFALTIAIWLICVALGSGIGALFVKKLRTPITAFAVFLAILSILCPSTLITLQWITRSNDWIPGVIPIGSIIIALAVSLLPLGLVGGMLFPLGCRIMAKLRPDPVRKVYLLEAVGSLLIGILLALVFFPHVSGLTQSVVIGIAGFCVAAILLFTQIPWWLITALGLCAEIVLVPMFNQFDFKHISALRPVSSLEELLETPYGLLEVRDWQGQRTIYENGLLLAVSDDLPSAEESAHLSLTQHPRPANVLWIGGALGEGIEEALRHPSLQRMDLVELNPALFDLHGALYENSKEPPWNDSKVKIYSEDGRRYLNNIASDYYDIIILNLPGPRTARLSKFYTLEAFKTYRRCLNDSGVLVFSIDAASDFIGEDLGRLISSLYKTTQSVFDRTLVIPGQKAFFVAGGEESSPLATASEITTRLRERSIEPLYWDYYRLEERLSTAHVNQIQSFLERNRNPDVKINRDSAPLSFFYQQTLWSQQVSGGLSGVLKKLRQMFPALVKLTLALCVLLLIIALIFRRRSRNLTVHWAVLVVGLSGISLEFLALIVYQIHYGSGYKAVALLVGIYMAGLALGAVISGKLNHIVERAFRWIQAGWVVLPLGLALMAVLSGLFYSLPPVIGMAIFFSYMLLVGTMGGIHFPLAVAFLGSARPERHAGLLYSVDLIGASLGGLIISVLALPLIGLTASAIGLMFLNIPPLILLVARR</sequence>
<feature type="transmembrane region" description="Helical" evidence="8">
    <location>
        <begin position="548"/>
        <end position="570"/>
    </location>
</feature>
<feature type="transmembrane region" description="Helical" evidence="8">
    <location>
        <begin position="672"/>
        <end position="698"/>
    </location>
</feature>
<evidence type="ECO:0000256" key="6">
    <source>
        <dbReference type="ARBA" id="ARBA00023115"/>
    </source>
</evidence>
<dbReference type="Gene3D" id="3.40.50.150">
    <property type="entry name" value="Vaccinia Virus protein VP39"/>
    <property type="match status" value="1"/>
</dbReference>
<organism evidence="12 13">
    <name type="scientific">candidate division LCP-89 bacterium B3_LCP</name>
    <dbReference type="NCBI Taxonomy" id="2012998"/>
    <lineage>
        <taxon>Bacteria</taxon>
        <taxon>Pseudomonadati</taxon>
        <taxon>Bacteria division LCP-89</taxon>
    </lineage>
</organism>
<name>A0A532UZ61_UNCL8</name>
<feature type="transmembrane region" description="Helical" evidence="8">
    <location>
        <begin position="736"/>
        <end position="756"/>
    </location>
</feature>
<dbReference type="PANTHER" id="PTHR43317:SF3">
    <property type="entry name" value="BLR2883 PROTEIN"/>
    <property type="match status" value="1"/>
</dbReference>
<keyword evidence="3 8" id="KW-0812">Transmembrane</keyword>
<keyword evidence="8" id="KW-1003">Cell membrane</keyword>
<dbReference type="PROSITE" id="PS51006">
    <property type="entry name" value="PABS_2"/>
    <property type="match status" value="1"/>
</dbReference>
<evidence type="ECO:0000256" key="1">
    <source>
        <dbReference type="ARBA" id="ARBA00007867"/>
    </source>
</evidence>
<dbReference type="InterPro" id="IPR001045">
    <property type="entry name" value="Spermi_synthase"/>
</dbReference>
<feature type="transmembrane region" description="Helical" evidence="8">
    <location>
        <begin position="84"/>
        <end position="108"/>
    </location>
</feature>
<dbReference type="GO" id="GO:0008295">
    <property type="term" value="P:spermidine biosynthetic process"/>
    <property type="evidence" value="ECO:0007669"/>
    <property type="project" value="UniProtKB-UniRule"/>
</dbReference>
<feature type="transmembrane region" description="Helical" evidence="8">
    <location>
        <begin position="211"/>
        <end position="229"/>
    </location>
</feature>
<keyword evidence="7 8" id="KW-0472">Membrane</keyword>
<feature type="transmembrane region" description="Helical" evidence="8">
    <location>
        <begin position="20"/>
        <end position="41"/>
    </location>
</feature>
<feature type="transmembrane region" description="Helical" evidence="8">
    <location>
        <begin position="643"/>
        <end position="666"/>
    </location>
</feature>
<dbReference type="InterPro" id="IPR030374">
    <property type="entry name" value="PABS"/>
</dbReference>
<evidence type="ECO:0000313" key="13">
    <source>
        <dbReference type="Proteomes" id="UP000319619"/>
    </source>
</evidence>
<proteinExistence type="inferred from homology"/>
<comment type="similarity">
    <text evidence="1 8">Belongs to the spermidine/spermine synthase family.</text>
</comment>
<dbReference type="Proteomes" id="UP000319619">
    <property type="component" value="Unassembled WGS sequence"/>
</dbReference>
<evidence type="ECO:0000256" key="9">
    <source>
        <dbReference type="PROSITE-ProRule" id="PRU00354"/>
    </source>
</evidence>
<feature type="transmembrane region" description="Helical" evidence="8">
    <location>
        <begin position="609"/>
        <end position="631"/>
    </location>
</feature>
<evidence type="ECO:0000256" key="5">
    <source>
        <dbReference type="ARBA" id="ARBA00023066"/>
    </source>
</evidence>
<dbReference type="GO" id="GO:0005886">
    <property type="term" value="C:plasma membrane"/>
    <property type="evidence" value="ECO:0007669"/>
    <property type="project" value="UniProtKB-SubCell"/>
</dbReference>
<evidence type="ECO:0000256" key="4">
    <source>
        <dbReference type="ARBA" id="ARBA00022989"/>
    </source>
</evidence>
<comment type="caution">
    <text evidence="8">Lacks the conserved Asp active site.</text>
</comment>